<evidence type="ECO:0000256" key="6">
    <source>
        <dbReference type="ARBA" id="ARBA00022989"/>
    </source>
</evidence>
<organism evidence="10 11">
    <name type="scientific">Diaphorina citri</name>
    <name type="common">Asian citrus psyllid</name>
    <dbReference type="NCBI Taxonomy" id="121845"/>
    <lineage>
        <taxon>Eukaryota</taxon>
        <taxon>Metazoa</taxon>
        <taxon>Ecdysozoa</taxon>
        <taxon>Arthropoda</taxon>
        <taxon>Hexapoda</taxon>
        <taxon>Insecta</taxon>
        <taxon>Pterygota</taxon>
        <taxon>Neoptera</taxon>
        <taxon>Paraneoptera</taxon>
        <taxon>Hemiptera</taxon>
        <taxon>Sternorrhyncha</taxon>
        <taxon>Psylloidea</taxon>
        <taxon>Psyllidae</taxon>
        <taxon>Diaphorininae</taxon>
        <taxon>Diaphorina</taxon>
    </lineage>
</organism>
<evidence type="ECO:0000256" key="3">
    <source>
        <dbReference type="ARBA" id="ARBA00022475"/>
    </source>
</evidence>
<dbReference type="InterPro" id="IPR005828">
    <property type="entry name" value="MFS_sugar_transport-like"/>
</dbReference>
<comment type="subcellular location">
    <subcellularLocation>
        <location evidence="1">Cell membrane</location>
        <topology evidence="1">Multi-pass membrane protein</topology>
    </subcellularLocation>
</comment>
<dbReference type="RefSeq" id="XP_026678619.1">
    <property type="nucleotide sequence ID" value="XM_026822818.1"/>
</dbReference>
<proteinExistence type="predicted"/>
<feature type="transmembrane region" description="Helical" evidence="8">
    <location>
        <begin position="247"/>
        <end position="267"/>
    </location>
</feature>
<evidence type="ECO:0000313" key="13">
    <source>
        <dbReference type="RefSeq" id="XP_026678618.1"/>
    </source>
</evidence>
<feature type="transmembrane region" description="Helical" evidence="8">
    <location>
        <begin position="404"/>
        <end position="427"/>
    </location>
</feature>
<dbReference type="Gene3D" id="1.20.1250.20">
    <property type="entry name" value="MFS general substrate transporter like domains"/>
    <property type="match status" value="1"/>
</dbReference>
<feature type="transmembrane region" description="Helical" evidence="8">
    <location>
        <begin position="342"/>
        <end position="364"/>
    </location>
</feature>
<keyword evidence="4" id="KW-0762">Sugar transport</keyword>
<reference evidence="11 12" key="1">
    <citation type="submission" date="2025-04" db="UniProtKB">
        <authorList>
            <consortium name="RefSeq"/>
        </authorList>
    </citation>
    <scope>IDENTIFICATION</scope>
</reference>
<feature type="transmembrane region" description="Helical" evidence="8">
    <location>
        <begin position="81"/>
        <end position="103"/>
    </location>
</feature>
<dbReference type="GO" id="GO:0022857">
    <property type="term" value="F:transmembrane transporter activity"/>
    <property type="evidence" value="ECO:0007669"/>
    <property type="project" value="InterPro"/>
</dbReference>
<dbReference type="Proteomes" id="UP000079169">
    <property type="component" value="Unplaced"/>
</dbReference>
<protein>
    <submittedName>
        <fullName evidence="11 12">Facilitated trehalose transporter Tret1-like isoform X1</fullName>
    </submittedName>
    <submittedName>
        <fullName evidence="15">Facilitated trehalose transporter Tret1-like isoform X2</fullName>
    </submittedName>
</protein>
<dbReference type="InterPro" id="IPR050549">
    <property type="entry name" value="MFS_Trehalose_Transporter"/>
</dbReference>
<evidence type="ECO:0000256" key="8">
    <source>
        <dbReference type="SAM" id="Phobius"/>
    </source>
</evidence>
<evidence type="ECO:0000313" key="12">
    <source>
        <dbReference type="RefSeq" id="XP_026678617.1"/>
    </source>
</evidence>
<dbReference type="RefSeq" id="XP_026678618.1">
    <property type="nucleotide sequence ID" value="XM_026822817.1"/>
</dbReference>
<dbReference type="GO" id="GO:0005886">
    <property type="term" value="C:plasma membrane"/>
    <property type="evidence" value="ECO:0007669"/>
    <property type="project" value="UniProtKB-SubCell"/>
</dbReference>
<dbReference type="PROSITE" id="PS00216">
    <property type="entry name" value="SUGAR_TRANSPORT_1"/>
    <property type="match status" value="1"/>
</dbReference>
<dbReference type="KEGG" id="dci:103508119"/>
<dbReference type="InterPro" id="IPR003663">
    <property type="entry name" value="Sugar/inositol_transpt"/>
</dbReference>
<dbReference type="InterPro" id="IPR020846">
    <property type="entry name" value="MFS_dom"/>
</dbReference>
<dbReference type="FunFam" id="1.20.1250.20:FF:000218">
    <property type="entry name" value="facilitated trehalose transporter Tret1"/>
    <property type="match status" value="1"/>
</dbReference>
<evidence type="ECO:0000313" key="15">
    <source>
        <dbReference type="RefSeq" id="XP_026678620.1"/>
    </source>
</evidence>
<name>A0A1S4EA48_DIACI</name>
<keyword evidence="5 8" id="KW-0812">Transmembrane</keyword>
<dbReference type="STRING" id="121845.A0A1S4EA48"/>
<feature type="transmembrane region" description="Helical" evidence="8">
    <location>
        <begin position="317"/>
        <end position="336"/>
    </location>
</feature>
<feature type="transmembrane region" description="Helical" evidence="8">
    <location>
        <begin position="287"/>
        <end position="305"/>
    </location>
</feature>
<dbReference type="SUPFAM" id="SSF103473">
    <property type="entry name" value="MFS general substrate transporter"/>
    <property type="match status" value="1"/>
</dbReference>
<feature type="domain" description="Major facilitator superfamily (MFS) profile" evidence="9">
    <location>
        <begin position="14"/>
        <end position="430"/>
    </location>
</feature>
<dbReference type="RefSeq" id="XP_026678620.1">
    <property type="nucleotide sequence ID" value="XM_026822819.1"/>
</dbReference>
<feature type="transmembrane region" description="Helical" evidence="8">
    <location>
        <begin position="376"/>
        <end position="398"/>
    </location>
</feature>
<dbReference type="OMA" id="QKESIRW"/>
<feature type="transmembrane region" description="Helical" evidence="8">
    <location>
        <begin position="166"/>
        <end position="183"/>
    </location>
</feature>
<dbReference type="RefSeq" id="XP_008470874.1">
    <property type="nucleotide sequence ID" value="XM_008472652.3"/>
</dbReference>
<feature type="transmembrane region" description="Helical" evidence="8">
    <location>
        <begin position="138"/>
        <end position="160"/>
    </location>
</feature>
<evidence type="ECO:0000256" key="2">
    <source>
        <dbReference type="ARBA" id="ARBA00022448"/>
    </source>
</evidence>
<evidence type="ECO:0000259" key="9">
    <source>
        <dbReference type="PROSITE" id="PS50850"/>
    </source>
</evidence>
<dbReference type="InterPro" id="IPR005829">
    <property type="entry name" value="Sugar_transporter_CS"/>
</dbReference>
<keyword evidence="3" id="KW-1003">Cell membrane</keyword>
<evidence type="ECO:0000313" key="10">
    <source>
        <dbReference type="Proteomes" id="UP000079169"/>
    </source>
</evidence>
<feature type="transmembrane region" description="Helical" evidence="8">
    <location>
        <begin position="109"/>
        <end position="126"/>
    </location>
</feature>
<dbReference type="PROSITE" id="PS51257">
    <property type="entry name" value="PROKAR_LIPOPROTEIN"/>
    <property type="match status" value="1"/>
</dbReference>
<evidence type="ECO:0000313" key="11">
    <source>
        <dbReference type="RefSeq" id="XP_008470874.1"/>
    </source>
</evidence>
<evidence type="ECO:0000313" key="14">
    <source>
        <dbReference type="RefSeq" id="XP_026678619.1"/>
    </source>
</evidence>
<dbReference type="PRINTS" id="PR00171">
    <property type="entry name" value="SUGRTRNSPORT"/>
</dbReference>
<evidence type="ECO:0000256" key="4">
    <source>
        <dbReference type="ARBA" id="ARBA00022597"/>
    </source>
</evidence>
<dbReference type="PROSITE" id="PS50850">
    <property type="entry name" value="MFS"/>
    <property type="match status" value="1"/>
</dbReference>
<keyword evidence="2" id="KW-0813">Transport</keyword>
<dbReference type="RefSeq" id="XP_026678617.1">
    <property type="nucleotide sequence ID" value="XM_026822816.1"/>
</dbReference>
<dbReference type="InterPro" id="IPR036259">
    <property type="entry name" value="MFS_trans_sf"/>
</dbReference>
<dbReference type="AlphaFoldDB" id="A0A1S4EA48"/>
<evidence type="ECO:0000256" key="5">
    <source>
        <dbReference type="ARBA" id="ARBA00022692"/>
    </source>
</evidence>
<gene>
    <name evidence="11 12 13 14 15" type="primary">LOC103508119</name>
</gene>
<keyword evidence="10" id="KW-1185">Reference proteome</keyword>
<dbReference type="GeneID" id="103508119"/>
<evidence type="ECO:0000256" key="1">
    <source>
        <dbReference type="ARBA" id="ARBA00004651"/>
    </source>
</evidence>
<sequence>MGYTKQAIAAFSASLPIFIVGCWLTWPSVALYKWQTKEYVLPFELDAEKVSWVVATMDLGNILSPIPSGYIMDKFGRKNTLLLTSLVFLTSSLLTIFAQSSYWLFTSRLLSGIGKGVGFTVVPMYIAEITDKEIRGTLSTMFTGHLYGGILFSLCVGPYIQYQTLNIILGVIPLVFFITFMFIPETPYFHIIKDNNQVAAKKSLEWFKGKSQNITEELDEIVLTTNENMKNKSGYRELVSNYSYRKALIIVLVTSFLQRLSGVSTILSYASTTLPEHHGLIGRTECLIIFSVLLVVTNFACSPLVDIAGRKTLNMLSAFLSSGVMIVLAACFYWNFDYWVSYLFTSLFGITYSLGIGIIPTTLLSELFPTNVKSSAASIASIAFALASFLINKFYKIVQINFGLYYMFAFYAICSGINVLFTFFFIFETKGKSFQQIQNILKKKTATTQSNEYIMNGK</sequence>
<dbReference type="PaxDb" id="121845-A0A1S4EA48"/>
<dbReference type="Pfam" id="PF00083">
    <property type="entry name" value="Sugar_tr"/>
    <property type="match status" value="1"/>
</dbReference>
<dbReference type="PANTHER" id="PTHR48021:SF46">
    <property type="entry name" value="MAJOR FACILITATOR SUPERFAMILY (MFS) PROFILE DOMAIN-CONTAINING PROTEIN"/>
    <property type="match status" value="1"/>
</dbReference>
<evidence type="ECO:0000256" key="7">
    <source>
        <dbReference type="ARBA" id="ARBA00023136"/>
    </source>
</evidence>
<dbReference type="PROSITE" id="PS00217">
    <property type="entry name" value="SUGAR_TRANSPORT_2"/>
    <property type="match status" value="1"/>
</dbReference>
<feature type="transmembrane region" description="Helical" evidence="8">
    <location>
        <begin position="6"/>
        <end position="26"/>
    </location>
</feature>
<dbReference type="PANTHER" id="PTHR48021">
    <property type="match status" value="1"/>
</dbReference>
<keyword evidence="7 8" id="KW-0472">Membrane</keyword>
<keyword evidence="6 8" id="KW-1133">Transmembrane helix</keyword>
<accession>A0A1S4EA48</accession>